<proteinExistence type="predicted"/>
<evidence type="ECO:0000313" key="3">
    <source>
        <dbReference type="Proteomes" id="UP000037953"/>
    </source>
</evidence>
<protein>
    <recommendedName>
        <fullName evidence="1">ScoMcrA-like N-terminal head domain-containing protein</fullName>
    </recommendedName>
</protein>
<dbReference type="OrthoDB" id="9781481at2"/>
<dbReference type="Proteomes" id="UP000037953">
    <property type="component" value="Unassembled WGS sequence"/>
</dbReference>
<dbReference type="InterPro" id="IPR058807">
    <property type="entry name" value="ScoMcrA_N"/>
</dbReference>
<reference evidence="2 3" key="1">
    <citation type="journal article" date="2015" name="Genom Data">
        <title>Draft genome sequence of a multidrug-resistant Chryseobacterium indologenes isolate from Malaysia.</title>
        <authorList>
            <person name="Yu C.Y."/>
            <person name="Ang G.Y."/>
            <person name="Cheng H.J."/>
            <person name="Cheong Y.M."/>
            <person name="Yin W.F."/>
            <person name="Chan K.G."/>
        </authorList>
    </citation>
    <scope>NUCLEOTIDE SEQUENCE [LARGE SCALE GENOMIC DNA]</scope>
    <source>
        <strain evidence="2 3">CI_885</strain>
    </source>
</reference>
<dbReference type="RefSeq" id="WP_062703296.1">
    <property type="nucleotide sequence ID" value="NZ_LJOD01000023.1"/>
</dbReference>
<dbReference type="EMBL" id="LJOD01000023">
    <property type="protein sequence ID" value="KPE49143.1"/>
    <property type="molecule type" value="Genomic_DNA"/>
</dbReference>
<sequence>MPIPGNIKREHVFQAIIKIDREGIPPKRKAHYYNLVYAGKEYPCKLIISWANIFINDVELNPDPKNFTTYHAQDYLQKLGFTIINFKP</sequence>
<accession>A0A0N0ITX9</accession>
<dbReference type="Pfam" id="PF26345">
    <property type="entry name" value="ScoMcrA_N"/>
    <property type="match status" value="1"/>
</dbReference>
<evidence type="ECO:0000259" key="1">
    <source>
        <dbReference type="Pfam" id="PF26345"/>
    </source>
</evidence>
<gene>
    <name evidence="2" type="ORF">AOB46_21575</name>
</gene>
<name>A0A0N0ITX9_CHRID</name>
<organism evidence="2 3">
    <name type="scientific">Chryseobacterium indologenes</name>
    <name type="common">Flavobacterium indologenes</name>
    <dbReference type="NCBI Taxonomy" id="253"/>
    <lineage>
        <taxon>Bacteria</taxon>
        <taxon>Pseudomonadati</taxon>
        <taxon>Bacteroidota</taxon>
        <taxon>Flavobacteriia</taxon>
        <taxon>Flavobacteriales</taxon>
        <taxon>Weeksellaceae</taxon>
        <taxon>Chryseobacterium group</taxon>
        <taxon>Chryseobacterium</taxon>
    </lineage>
</organism>
<evidence type="ECO:0000313" key="2">
    <source>
        <dbReference type="EMBL" id="KPE49143.1"/>
    </source>
</evidence>
<dbReference type="PATRIC" id="fig|253.9.peg.2728"/>
<reference evidence="3" key="2">
    <citation type="submission" date="2015-09" db="EMBL/GenBank/DDBJ databases">
        <title>Draft genome sequence of a multidrug-resistant Chryseobacterium indologenes isolate from Malaysia.</title>
        <authorList>
            <person name="Yu C.Y."/>
            <person name="Ang G.Y."/>
            <person name="Chan K.-G."/>
        </authorList>
    </citation>
    <scope>NUCLEOTIDE SEQUENCE [LARGE SCALE GENOMIC DNA]</scope>
    <source>
        <strain evidence="3">CI_885</strain>
    </source>
</reference>
<comment type="caution">
    <text evidence="2">The sequence shown here is derived from an EMBL/GenBank/DDBJ whole genome shotgun (WGS) entry which is preliminary data.</text>
</comment>
<feature type="domain" description="ScoMcrA-like N-terminal head" evidence="1">
    <location>
        <begin position="6"/>
        <end position="83"/>
    </location>
</feature>
<dbReference type="AlphaFoldDB" id="A0A0N0ITX9"/>